<dbReference type="InterPro" id="IPR050090">
    <property type="entry name" value="Tyrosine_recombinase_XerCD"/>
</dbReference>
<dbReference type="RefSeq" id="WP_203678426.1">
    <property type="nucleotide sequence ID" value="NZ_BOMW01000019.1"/>
</dbReference>
<evidence type="ECO:0000259" key="6">
    <source>
        <dbReference type="PROSITE" id="PS51900"/>
    </source>
</evidence>
<dbReference type="PROSITE" id="PS51898">
    <property type="entry name" value="TYR_RECOMBINASE"/>
    <property type="match status" value="1"/>
</dbReference>
<protein>
    <submittedName>
        <fullName evidence="7">Integrase</fullName>
    </submittedName>
</protein>
<dbReference type="InterPro" id="IPR044068">
    <property type="entry name" value="CB"/>
</dbReference>
<dbReference type="GO" id="GO:0003677">
    <property type="term" value="F:DNA binding"/>
    <property type="evidence" value="ECO:0007669"/>
    <property type="project" value="UniProtKB-UniRule"/>
</dbReference>
<sequence length="274" mass="30977">MQDATPDPIRDYLRYREDGGGGHKPLGESSLKHYEGILRRMDYGLDAGILESTTDEIRSWICKPNRDKATRSNYITIVRGYVRWAAAEGWIDFDATARLPRIQPPKGRPNPWPEDALRDIRRRAKMPWLLAIDLASYEGARCVEISRLDRQDVTETTTRLFGKGDKYRDVPTHPHVWARVKDMPPGPLVIAPRTKRRATPQQISHGVRWELKRLGYPGFHNHMGRHRFATKVHETSGGDLRVAQELLGHSSVATTQIYVGIGSGRLASAVAALD</sequence>
<keyword evidence="8" id="KW-1185">Reference proteome</keyword>
<keyword evidence="1 3" id="KW-0238">DNA-binding</keyword>
<dbReference type="InterPro" id="IPR013762">
    <property type="entry name" value="Integrase-like_cat_sf"/>
</dbReference>
<proteinExistence type="predicted"/>
<feature type="region of interest" description="Disordered" evidence="4">
    <location>
        <begin position="1"/>
        <end position="27"/>
    </location>
</feature>
<dbReference type="InterPro" id="IPR011010">
    <property type="entry name" value="DNA_brk_join_enz"/>
</dbReference>
<dbReference type="PROSITE" id="PS51900">
    <property type="entry name" value="CB"/>
    <property type="match status" value="1"/>
</dbReference>
<dbReference type="GO" id="GO:0015074">
    <property type="term" value="P:DNA integration"/>
    <property type="evidence" value="ECO:0007669"/>
    <property type="project" value="InterPro"/>
</dbReference>
<dbReference type="Pfam" id="PF00589">
    <property type="entry name" value="Phage_integrase"/>
    <property type="match status" value="1"/>
</dbReference>
<dbReference type="SUPFAM" id="SSF56349">
    <property type="entry name" value="DNA breaking-rejoining enzymes"/>
    <property type="match status" value="1"/>
</dbReference>
<feature type="domain" description="Core-binding (CB)" evidence="6">
    <location>
        <begin position="3"/>
        <end position="86"/>
    </location>
</feature>
<dbReference type="Proteomes" id="UP000629619">
    <property type="component" value="Unassembled WGS sequence"/>
</dbReference>
<evidence type="ECO:0000313" key="8">
    <source>
        <dbReference type="Proteomes" id="UP000629619"/>
    </source>
</evidence>
<feature type="domain" description="Tyr recombinase" evidence="5">
    <location>
        <begin position="107"/>
        <end position="271"/>
    </location>
</feature>
<name>A0A919N550_9ACTN</name>
<reference evidence="7" key="1">
    <citation type="submission" date="2021-01" db="EMBL/GenBank/DDBJ databases">
        <title>Whole genome shotgun sequence of Actinoplanes siamensis NBRC 109076.</title>
        <authorList>
            <person name="Komaki H."/>
            <person name="Tamura T."/>
        </authorList>
    </citation>
    <scope>NUCLEOTIDE SEQUENCE</scope>
    <source>
        <strain evidence="7">NBRC 109076</strain>
    </source>
</reference>
<evidence type="ECO:0000259" key="5">
    <source>
        <dbReference type="PROSITE" id="PS51898"/>
    </source>
</evidence>
<comment type="caution">
    <text evidence="7">The sequence shown here is derived from an EMBL/GenBank/DDBJ whole genome shotgun (WGS) entry which is preliminary data.</text>
</comment>
<feature type="compositionally biased region" description="Basic and acidic residues" evidence="4">
    <location>
        <begin position="8"/>
        <end position="21"/>
    </location>
</feature>
<dbReference type="AlphaFoldDB" id="A0A919N550"/>
<dbReference type="PANTHER" id="PTHR30349">
    <property type="entry name" value="PHAGE INTEGRASE-RELATED"/>
    <property type="match status" value="1"/>
</dbReference>
<accession>A0A919N550</accession>
<evidence type="ECO:0000256" key="1">
    <source>
        <dbReference type="ARBA" id="ARBA00023125"/>
    </source>
</evidence>
<organism evidence="7 8">
    <name type="scientific">Actinoplanes siamensis</name>
    <dbReference type="NCBI Taxonomy" id="1223317"/>
    <lineage>
        <taxon>Bacteria</taxon>
        <taxon>Bacillati</taxon>
        <taxon>Actinomycetota</taxon>
        <taxon>Actinomycetes</taxon>
        <taxon>Micromonosporales</taxon>
        <taxon>Micromonosporaceae</taxon>
        <taxon>Actinoplanes</taxon>
    </lineage>
</organism>
<dbReference type="Gene3D" id="1.10.443.10">
    <property type="entry name" value="Intergrase catalytic core"/>
    <property type="match status" value="1"/>
</dbReference>
<dbReference type="EMBL" id="BOMW01000019">
    <property type="protein sequence ID" value="GIF04571.1"/>
    <property type="molecule type" value="Genomic_DNA"/>
</dbReference>
<dbReference type="PANTHER" id="PTHR30349:SF64">
    <property type="entry name" value="PROPHAGE INTEGRASE INTD-RELATED"/>
    <property type="match status" value="1"/>
</dbReference>
<keyword evidence="2" id="KW-0233">DNA recombination</keyword>
<evidence type="ECO:0000256" key="2">
    <source>
        <dbReference type="ARBA" id="ARBA00023172"/>
    </source>
</evidence>
<dbReference type="GO" id="GO:0006310">
    <property type="term" value="P:DNA recombination"/>
    <property type="evidence" value="ECO:0007669"/>
    <property type="project" value="UniProtKB-KW"/>
</dbReference>
<evidence type="ECO:0000256" key="3">
    <source>
        <dbReference type="PROSITE-ProRule" id="PRU01248"/>
    </source>
</evidence>
<evidence type="ECO:0000256" key="4">
    <source>
        <dbReference type="SAM" id="MobiDB-lite"/>
    </source>
</evidence>
<gene>
    <name evidence="7" type="ORF">Asi03nite_21090</name>
</gene>
<evidence type="ECO:0000313" key="7">
    <source>
        <dbReference type="EMBL" id="GIF04571.1"/>
    </source>
</evidence>
<dbReference type="InterPro" id="IPR002104">
    <property type="entry name" value="Integrase_catalytic"/>
</dbReference>